<reference evidence="2" key="1">
    <citation type="submission" date="2019-09" db="EMBL/GenBank/DDBJ databases">
        <title>Distinct polysaccharide growth profiles of human intestinal Prevotella copri isolates.</title>
        <authorList>
            <person name="Fehlner-Peach H."/>
            <person name="Magnabosco C."/>
            <person name="Raghavan V."/>
            <person name="Scher J.U."/>
            <person name="Tett A."/>
            <person name="Cox L.M."/>
            <person name="Gottsegen C."/>
            <person name="Watters A."/>
            <person name="Wiltshire- Gordon J.D."/>
            <person name="Segata N."/>
            <person name="Bonneau R."/>
            <person name="Littman D.R."/>
        </authorList>
    </citation>
    <scope>NUCLEOTIDE SEQUENCE [LARGE SCALE GENOMIC DNA]</scope>
    <source>
        <strain evidence="2">iAA108</strain>
    </source>
</reference>
<dbReference type="AlphaFoldDB" id="A0AA90ZTX5"/>
<comment type="caution">
    <text evidence="1">The sequence shown here is derived from an EMBL/GenBank/DDBJ whole genome shotgun (WGS) entry which is preliminary data.</text>
</comment>
<evidence type="ECO:0000313" key="1">
    <source>
        <dbReference type="EMBL" id="MQN82983.1"/>
    </source>
</evidence>
<dbReference type="Proteomes" id="UP000421408">
    <property type="component" value="Unassembled WGS sequence"/>
</dbReference>
<name>A0AA90ZTX5_9BACT</name>
<evidence type="ECO:0000313" key="2">
    <source>
        <dbReference type="Proteomes" id="UP000421408"/>
    </source>
</evidence>
<proteinExistence type="predicted"/>
<organism evidence="1 2">
    <name type="scientific">Segatella copri</name>
    <dbReference type="NCBI Taxonomy" id="165179"/>
    <lineage>
        <taxon>Bacteria</taxon>
        <taxon>Pseudomonadati</taxon>
        <taxon>Bacteroidota</taxon>
        <taxon>Bacteroidia</taxon>
        <taxon>Bacteroidales</taxon>
        <taxon>Prevotellaceae</taxon>
        <taxon>Segatella</taxon>
    </lineage>
</organism>
<protein>
    <submittedName>
        <fullName evidence="1">Uncharacterized protein</fullName>
    </submittedName>
</protein>
<sequence>MPPHGLKAQKLLAQGITLGISAIRLAPCKGKSLKKSVKSLPIPLVFPPPAPPPFPALLPAIHIF</sequence>
<gene>
    <name evidence="1" type="ORF">F7D74_03030</name>
</gene>
<accession>A0AA90ZTX5</accession>
<dbReference type="EMBL" id="VZCC01000011">
    <property type="protein sequence ID" value="MQN82983.1"/>
    <property type="molecule type" value="Genomic_DNA"/>
</dbReference>